<evidence type="ECO:0000259" key="2">
    <source>
        <dbReference type="SMART" id="SM00382"/>
    </source>
</evidence>
<comment type="caution">
    <text evidence="3">The sequence shown here is derived from an EMBL/GenBank/DDBJ whole genome shotgun (WGS) entry which is preliminary data.</text>
</comment>
<keyword evidence="4" id="KW-1185">Reference proteome</keyword>
<dbReference type="RefSeq" id="WP_203002896.1">
    <property type="nucleotide sequence ID" value="NZ_JADWYU010000124.1"/>
</dbReference>
<evidence type="ECO:0000313" key="3">
    <source>
        <dbReference type="EMBL" id="MBL7629862.1"/>
    </source>
</evidence>
<dbReference type="InterPro" id="IPR003593">
    <property type="entry name" value="AAA+_ATPase"/>
</dbReference>
<accession>A0A937RGU9</accession>
<evidence type="ECO:0000313" key="4">
    <source>
        <dbReference type="Proteomes" id="UP000604475"/>
    </source>
</evidence>
<dbReference type="SUPFAM" id="SSF52540">
    <property type="entry name" value="P-loop containing nucleoside triphosphate hydrolases"/>
    <property type="match status" value="1"/>
</dbReference>
<dbReference type="InterPro" id="IPR027417">
    <property type="entry name" value="P-loop_NTPase"/>
</dbReference>
<dbReference type="Gene3D" id="3.40.50.300">
    <property type="entry name" value="P-loop containing nucleotide triphosphate hydrolases"/>
    <property type="match status" value="1"/>
</dbReference>
<gene>
    <name evidence="3" type="ORF">I7412_22370</name>
</gene>
<dbReference type="AlphaFoldDB" id="A0A937RGU9"/>
<name>A0A937RGU9_9ACTN</name>
<dbReference type="EMBL" id="JAEACQ010000238">
    <property type="protein sequence ID" value="MBL7629862.1"/>
    <property type="molecule type" value="Genomic_DNA"/>
</dbReference>
<protein>
    <submittedName>
        <fullName evidence="3">MoxR family ATPase</fullName>
    </submittedName>
</protein>
<feature type="region of interest" description="Disordered" evidence="1">
    <location>
        <begin position="145"/>
        <end position="189"/>
    </location>
</feature>
<reference evidence="3" key="1">
    <citation type="submission" date="2020-12" db="EMBL/GenBank/DDBJ databases">
        <title>Genomic characterization of non-nitrogen-fixing Frankia strains.</title>
        <authorList>
            <person name="Carlos-Shanley C."/>
            <person name="Guerra T."/>
            <person name="Hahn D."/>
        </authorList>
    </citation>
    <scope>NUCLEOTIDE SEQUENCE</scope>
    <source>
        <strain evidence="3">CN6</strain>
    </source>
</reference>
<sequence>MTERGTPVPDQESPSWWLFHGTGRPAATTLAERVRRWPPAPPWRAFTGAPDLEIPPADEAETKRRLGTVAVGTLTAEQLSVINAAIHLRRPLLITGGPGSGKSSLAYLIAWELGLGPVLRWPVTSRTTVRSGLYEYDAIGRAQSIAQSSRDSVPVGQPGREGPPGSRDNASRDAGPALRRRPRPDAPVPPAVVPVGRFVTLGPLGTALLPYALPRVLLVDEFDKCDYDLPNDLLTLLEDAEFDLPELIRVREAEPIASVYTADRGVAAPVTGGVVRAHEFPIVVITSNGERDFPEAFLRRCVRLDIPQPGADALADLVAAHFPRGSDAYRRIITEFVARRELGVLAADQLLNAAHLLDRGALDGDDGNRAALLAAVWRRLDPAAERE</sequence>
<dbReference type="SMART" id="SM00382">
    <property type="entry name" value="AAA"/>
    <property type="match status" value="1"/>
</dbReference>
<dbReference type="Proteomes" id="UP000604475">
    <property type="component" value="Unassembled WGS sequence"/>
</dbReference>
<feature type="domain" description="AAA+ ATPase" evidence="2">
    <location>
        <begin position="88"/>
        <end position="310"/>
    </location>
</feature>
<organism evidence="3 4">
    <name type="scientific">Frankia nepalensis</name>
    <dbReference type="NCBI Taxonomy" id="1836974"/>
    <lineage>
        <taxon>Bacteria</taxon>
        <taxon>Bacillati</taxon>
        <taxon>Actinomycetota</taxon>
        <taxon>Actinomycetes</taxon>
        <taxon>Frankiales</taxon>
        <taxon>Frankiaceae</taxon>
        <taxon>Frankia</taxon>
    </lineage>
</organism>
<proteinExistence type="predicted"/>
<evidence type="ECO:0000256" key="1">
    <source>
        <dbReference type="SAM" id="MobiDB-lite"/>
    </source>
</evidence>